<comment type="caution">
    <text evidence="1">The sequence shown here is derived from an EMBL/GenBank/DDBJ whole genome shotgun (WGS) entry which is preliminary data.</text>
</comment>
<reference evidence="1 2" key="1">
    <citation type="submission" date="2019-06" db="EMBL/GenBank/DDBJ databases">
        <title>Amycolatopsis alkalitolerans sp. nov., isolated from Gastrodia elata Blume.</title>
        <authorList>
            <person name="Narsing Rao M.P."/>
            <person name="Li W.J."/>
        </authorList>
    </citation>
    <scope>NUCLEOTIDE SEQUENCE [LARGE SCALE GENOMIC DNA]</scope>
    <source>
        <strain evidence="1 2">SYSUP0005</strain>
    </source>
</reference>
<dbReference type="Proteomes" id="UP000305546">
    <property type="component" value="Unassembled WGS sequence"/>
</dbReference>
<organism evidence="1 2">
    <name type="scientific">Amycolatopsis alkalitolerans</name>
    <dbReference type="NCBI Taxonomy" id="2547244"/>
    <lineage>
        <taxon>Bacteria</taxon>
        <taxon>Bacillati</taxon>
        <taxon>Actinomycetota</taxon>
        <taxon>Actinomycetes</taxon>
        <taxon>Pseudonocardiales</taxon>
        <taxon>Pseudonocardiaceae</taxon>
        <taxon>Amycolatopsis</taxon>
    </lineage>
</organism>
<evidence type="ECO:0000313" key="1">
    <source>
        <dbReference type="EMBL" id="TNC25742.1"/>
    </source>
</evidence>
<dbReference type="AlphaFoldDB" id="A0A5C4M263"/>
<dbReference type="RefSeq" id="WP_139097127.1">
    <property type="nucleotide sequence ID" value="NZ_VDFW01000010.1"/>
</dbReference>
<name>A0A5C4M263_9PSEU</name>
<dbReference type="EMBL" id="VDFW01000010">
    <property type="protein sequence ID" value="TNC25742.1"/>
    <property type="molecule type" value="Genomic_DNA"/>
</dbReference>
<evidence type="ECO:0000313" key="2">
    <source>
        <dbReference type="Proteomes" id="UP000305546"/>
    </source>
</evidence>
<gene>
    <name evidence="1" type="ORF">FG385_13930</name>
</gene>
<proteinExistence type="predicted"/>
<accession>A0A5C4M263</accession>
<keyword evidence="2" id="KW-1185">Reference proteome</keyword>
<sequence>MPDSAPFTGLLRAVRTQTTTLLGLAREQADDQVAQLSGKAANWADQAGATVADSLDGAAAAASRWAGELSERLVRAGETLSDRRGSRD</sequence>
<protein>
    <submittedName>
        <fullName evidence="1">Uncharacterized protein</fullName>
    </submittedName>
</protein>